<dbReference type="PANTHER" id="PTHR43652">
    <property type="entry name" value="BASIC AMINO ACID ANTIPORTER YFCC-RELATED"/>
    <property type="match status" value="1"/>
</dbReference>
<evidence type="ECO:0000313" key="10">
    <source>
        <dbReference type="Proteomes" id="UP001275440"/>
    </source>
</evidence>
<evidence type="ECO:0000256" key="6">
    <source>
        <dbReference type="ARBA" id="ARBA00023136"/>
    </source>
</evidence>
<feature type="transmembrane region" description="Helical" evidence="7">
    <location>
        <begin position="531"/>
        <end position="554"/>
    </location>
</feature>
<keyword evidence="5 7" id="KW-1133">Transmembrane helix</keyword>
<feature type="transmembrane region" description="Helical" evidence="7">
    <location>
        <begin position="173"/>
        <end position="196"/>
    </location>
</feature>
<dbReference type="InterPro" id="IPR004680">
    <property type="entry name" value="Cit_transptr-like_dom"/>
</dbReference>
<feature type="transmembrane region" description="Helical" evidence="7">
    <location>
        <begin position="94"/>
        <end position="115"/>
    </location>
</feature>
<accession>A0ABU3WMX5</accession>
<dbReference type="PANTHER" id="PTHR43652:SF2">
    <property type="entry name" value="BASIC AMINO ACID ANTIPORTER YFCC-RELATED"/>
    <property type="match status" value="1"/>
</dbReference>
<name>A0ABU3WMX5_9NOCA</name>
<evidence type="ECO:0000256" key="3">
    <source>
        <dbReference type="ARBA" id="ARBA00022692"/>
    </source>
</evidence>
<feature type="domain" description="Citrate transporter-like" evidence="8">
    <location>
        <begin position="14"/>
        <end position="438"/>
    </location>
</feature>
<gene>
    <name evidence="9" type="ORF">F8M49_07705</name>
</gene>
<feature type="transmembrane region" description="Helical" evidence="7">
    <location>
        <begin position="363"/>
        <end position="396"/>
    </location>
</feature>
<feature type="transmembrane region" description="Helical" evidence="7">
    <location>
        <begin position="27"/>
        <end position="47"/>
    </location>
</feature>
<evidence type="ECO:0000256" key="5">
    <source>
        <dbReference type="ARBA" id="ARBA00022989"/>
    </source>
</evidence>
<evidence type="ECO:0000256" key="7">
    <source>
        <dbReference type="SAM" id="Phobius"/>
    </source>
</evidence>
<evidence type="ECO:0000256" key="2">
    <source>
        <dbReference type="ARBA" id="ARBA00022448"/>
    </source>
</evidence>
<feature type="transmembrane region" description="Helical" evidence="7">
    <location>
        <begin position="440"/>
        <end position="459"/>
    </location>
</feature>
<organism evidence="9 10">
    <name type="scientific">Rhodococcus zopfii</name>
    <dbReference type="NCBI Taxonomy" id="43772"/>
    <lineage>
        <taxon>Bacteria</taxon>
        <taxon>Bacillati</taxon>
        <taxon>Actinomycetota</taxon>
        <taxon>Actinomycetes</taxon>
        <taxon>Mycobacteriales</taxon>
        <taxon>Nocardiaceae</taxon>
        <taxon>Rhodococcus</taxon>
    </lineage>
</organism>
<evidence type="ECO:0000256" key="1">
    <source>
        <dbReference type="ARBA" id="ARBA00004141"/>
    </source>
</evidence>
<proteinExistence type="predicted"/>
<reference evidence="9 10" key="1">
    <citation type="submission" date="2019-10" db="EMBL/GenBank/DDBJ databases">
        <title>Draft Genome Assembly of Rhodococcus zopfii DSM44189.</title>
        <authorList>
            <person name="Sutton J.M."/>
            <person name="Akob D.M."/>
            <person name="Bushman T.J."/>
        </authorList>
    </citation>
    <scope>NUCLEOTIDE SEQUENCE [LARGE SCALE GENOMIC DNA]</scope>
    <source>
        <strain evidence="9 10">DSM 44189</strain>
    </source>
</reference>
<sequence length="555" mass="57389">MALIAALIVVTTLVVMTTGKAPAVLALATALVVAGLVGIATPAELFAGLSNSGVITIAAMLVIAKGVLRTGAVSRVTHLLLSGVRTSGQVLRRLIPSVGVVSALINTTPIVAMLIPATKELEQRSRIPARGILLPVAHATTLAGSATLIGTSSNLLIAGLAEPAGVRVTMFSFAPIAVPVAVVGWLVLTVTAPLLLGGRIDESERVLSWQAEIPISDRGLAVGRTASRLDVRSTAEFELVEIRRWGDPEDVDSVLEPGDVLVYRATEAGVRMLWANPVFGLVPQRLFRVAIATNEGRSVRDLEEHEDIVVVAAQTDRLLRDAPAQPGALCLVTADSADALGDNSLVALWRELSGKAPQTAKTWIAASILAGTIAAASSGVLAVELVAVAGAVLMVLTGVLTPRSAVRALNWNILAIIAGSVGLGTIVVRSGLGDYLADEVLALARGNVALIVLVFVVGTTLLTNVVTNAAAAAILTPIALQIAASAELDPVLLLTLIGTCISFTFLNPYSHQTNLMVLRPGGYSTRTFVRFGIPLTVVVAASAVGVGWAMLTFVG</sequence>
<feature type="transmembrane region" description="Helical" evidence="7">
    <location>
        <begin position="465"/>
        <end position="484"/>
    </location>
</feature>
<comment type="caution">
    <text evidence="9">The sequence shown here is derived from an EMBL/GenBank/DDBJ whole genome shotgun (WGS) entry which is preliminary data.</text>
</comment>
<keyword evidence="10" id="KW-1185">Reference proteome</keyword>
<feature type="transmembrane region" description="Helical" evidence="7">
    <location>
        <begin position="491"/>
        <end position="511"/>
    </location>
</feature>
<protein>
    <recommendedName>
        <fullName evidence="8">Citrate transporter-like domain-containing protein</fullName>
    </recommendedName>
</protein>
<evidence type="ECO:0000259" key="8">
    <source>
        <dbReference type="Pfam" id="PF03600"/>
    </source>
</evidence>
<keyword evidence="2" id="KW-0813">Transport</keyword>
<feature type="transmembrane region" description="Helical" evidence="7">
    <location>
        <begin position="408"/>
        <end position="428"/>
    </location>
</feature>
<dbReference type="Proteomes" id="UP001275440">
    <property type="component" value="Unassembled WGS sequence"/>
</dbReference>
<dbReference type="EMBL" id="WBMO01000001">
    <property type="protein sequence ID" value="MDV2475331.1"/>
    <property type="molecule type" value="Genomic_DNA"/>
</dbReference>
<keyword evidence="6 7" id="KW-0472">Membrane</keyword>
<dbReference type="Pfam" id="PF03600">
    <property type="entry name" value="CitMHS"/>
    <property type="match status" value="1"/>
</dbReference>
<evidence type="ECO:0000256" key="4">
    <source>
        <dbReference type="ARBA" id="ARBA00022737"/>
    </source>
</evidence>
<feature type="transmembrane region" description="Helical" evidence="7">
    <location>
        <begin position="54"/>
        <end position="74"/>
    </location>
</feature>
<keyword evidence="4" id="KW-0677">Repeat</keyword>
<dbReference type="InterPro" id="IPR036721">
    <property type="entry name" value="RCK_C_sf"/>
</dbReference>
<evidence type="ECO:0000313" key="9">
    <source>
        <dbReference type="EMBL" id="MDV2475331.1"/>
    </source>
</evidence>
<dbReference type="InterPro" id="IPR051679">
    <property type="entry name" value="DASS-Related_Transporters"/>
</dbReference>
<dbReference type="Gene3D" id="3.30.70.1450">
    <property type="entry name" value="Regulator of K+ conductance, C-terminal domain"/>
    <property type="match status" value="1"/>
</dbReference>
<comment type="subcellular location">
    <subcellularLocation>
        <location evidence="1">Membrane</location>
        <topology evidence="1">Multi-pass membrane protein</topology>
    </subcellularLocation>
</comment>
<feature type="transmembrane region" description="Helical" evidence="7">
    <location>
        <begin position="136"/>
        <end position="161"/>
    </location>
</feature>
<keyword evidence="3 7" id="KW-0812">Transmembrane</keyword>